<dbReference type="EMBL" id="KQ415604">
    <property type="protein sequence ID" value="KOC58557.1"/>
    <property type="molecule type" value="Genomic_DNA"/>
</dbReference>
<evidence type="ECO:0000313" key="2">
    <source>
        <dbReference type="Proteomes" id="UP000053825"/>
    </source>
</evidence>
<name>A0A0L7QIT6_9HYME</name>
<evidence type="ECO:0000313" key="1">
    <source>
        <dbReference type="EMBL" id="KOC58557.1"/>
    </source>
</evidence>
<proteinExistence type="predicted"/>
<dbReference type="Proteomes" id="UP000053825">
    <property type="component" value="Unassembled WGS sequence"/>
</dbReference>
<reference evidence="1 2" key="1">
    <citation type="submission" date="2015-07" db="EMBL/GenBank/DDBJ databases">
        <title>The genome of Habropoda laboriosa.</title>
        <authorList>
            <person name="Pan H."/>
            <person name="Kapheim K."/>
        </authorList>
    </citation>
    <scope>NUCLEOTIDE SEQUENCE [LARGE SCALE GENOMIC DNA]</scope>
    <source>
        <strain evidence="1">0110345459</strain>
    </source>
</reference>
<organism evidence="1 2">
    <name type="scientific">Habropoda laboriosa</name>
    <dbReference type="NCBI Taxonomy" id="597456"/>
    <lineage>
        <taxon>Eukaryota</taxon>
        <taxon>Metazoa</taxon>
        <taxon>Ecdysozoa</taxon>
        <taxon>Arthropoda</taxon>
        <taxon>Hexapoda</taxon>
        <taxon>Insecta</taxon>
        <taxon>Pterygota</taxon>
        <taxon>Neoptera</taxon>
        <taxon>Endopterygota</taxon>
        <taxon>Hymenoptera</taxon>
        <taxon>Apocrita</taxon>
        <taxon>Aculeata</taxon>
        <taxon>Apoidea</taxon>
        <taxon>Anthophila</taxon>
        <taxon>Apidae</taxon>
        <taxon>Habropoda</taxon>
    </lineage>
</organism>
<accession>A0A0L7QIT6</accession>
<protein>
    <submittedName>
        <fullName evidence="1">Uncharacterized protein</fullName>
    </submittedName>
</protein>
<gene>
    <name evidence="1" type="ORF">WH47_09663</name>
</gene>
<sequence>MSRRRKLRGKFDRNRVLDHKTVKHLTGDFREFGTVAARPHYGSPRTGRSMENIRSVRDSVEQEPKTSVSHRAQEFSVSSTILHNILTTRCEISYHVRWTSWVWKTCGSNMRYNF</sequence>
<dbReference type="AlphaFoldDB" id="A0A0L7QIT6"/>
<keyword evidence="2" id="KW-1185">Reference proteome</keyword>